<dbReference type="Gene3D" id="3.40.50.2300">
    <property type="match status" value="1"/>
</dbReference>
<dbReference type="Proteomes" id="UP000664369">
    <property type="component" value="Unassembled WGS sequence"/>
</dbReference>
<dbReference type="PROSITE" id="PS50930">
    <property type="entry name" value="HTH_LYTTR"/>
    <property type="match status" value="1"/>
</dbReference>
<dbReference type="InterPro" id="IPR046947">
    <property type="entry name" value="LytR-like"/>
</dbReference>
<feature type="domain" description="Response regulatory" evidence="2">
    <location>
        <begin position="5"/>
        <end position="116"/>
    </location>
</feature>
<proteinExistence type="predicted"/>
<dbReference type="SUPFAM" id="SSF52172">
    <property type="entry name" value="CheY-like"/>
    <property type="match status" value="1"/>
</dbReference>
<dbReference type="PANTHER" id="PTHR37299">
    <property type="entry name" value="TRANSCRIPTIONAL REGULATOR-RELATED"/>
    <property type="match status" value="1"/>
</dbReference>
<gene>
    <name evidence="4" type="ORF">J4E00_23725</name>
</gene>
<sequence>MRKLTVLLVDDERAARQELKRALAAYPQLELVGEAANADDAQQLITARRPDLLLLDIQLPERSGFDLLEALDDVPQVIFVTAYDQYALQAFEFNAFDYLLKPFREERFGKAIDKVLRHWTATGPPVCSPATQRLFVRDGNRCFFVQLREVHLIESLDNYARLHFGTQRVLLRSSLNQLEEKLDPAVFFRANRTQLVNLHFIDQLRRQANGTLQAVLTTGQTLDFSERQSTRFRQQNRL</sequence>
<feature type="domain" description="HTH LytTR-type" evidence="3">
    <location>
        <begin position="134"/>
        <end position="238"/>
    </location>
</feature>
<evidence type="ECO:0000313" key="4">
    <source>
        <dbReference type="EMBL" id="MBO2012095.1"/>
    </source>
</evidence>
<dbReference type="EMBL" id="JAGETZ010000015">
    <property type="protein sequence ID" value="MBO2012095.1"/>
    <property type="molecule type" value="Genomic_DNA"/>
</dbReference>
<dbReference type="InterPro" id="IPR007492">
    <property type="entry name" value="LytTR_DNA-bd_dom"/>
</dbReference>
<accession>A0ABS3QLE9</accession>
<organism evidence="4 5">
    <name type="scientific">Hymenobacter negativus</name>
    <dbReference type="NCBI Taxonomy" id="2795026"/>
    <lineage>
        <taxon>Bacteria</taxon>
        <taxon>Pseudomonadati</taxon>
        <taxon>Bacteroidota</taxon>
        <taxon>Cytophagia</taxon>
        <taxon>Cytophagales</taxon>
        <taxon>Hymenobacteraceae</taxon>
        <taxon>Hymenobacter</taxon>
    </lineage>
</organism>
<dbReference type="InterPro" id="IPR011006">
    <property type="entry name" value="CheY-like_superfamily"/>
</dbReference>
<name>A0ABS3QLE9_9BACT</name>
<feature type="modified residue" description="4-aspartylphosphate" evidence="1">
    <location>
        <position position="56"/>
    </location>
</feature>
<reference evidence="4 5" key="1">
    <citation type="submission" date="2021-03" db="EMBL/GenBank/DDBJ databases">
        <authorList>
            <person name="Kim M.K."/>
        </authorList>
    </citation>
    <scope>NUCLEOTIDE SEQUENCE [LARGE SCALE GENOMIC DNA]</scope>
    <source>
        <strain evidence="4 5">BT442</strain>
    </source>
</reference>
<dbReference type="Gene3D" id="2.40.50.1020">
    <property type="entry name" value="LytTr DNA-binding domain"/>
    <property type="match status" value="1"/>
</dbReference>
<evidence type="ECO:0000313" key="5">
    <source>
        <dbReference type="Proteomes" id="UP000664369"/>
    </source>
</evidence>
<dbReference type="PANTHER" id="PTHR37299:SF1">
    <property type="entry name" value="STAGE 0 SPORULATION PROTEIN A HOMOLOG"/>
    <property type="match status" value="1"/>
</dbReference>
<evidence type="ECO:0000256" key="1">
    <source>
        <dbReference type="PROSITE-ProRule" id="PRU00169"/>
    </source>
</evidence>
<keyword evidence="1" id="KW-0597">Phosphoprotein</keyword>
<dbReference type="PROSITE" id="PS50110">
    <property type="entry name" value="RESPONSE_REGULATORY"/>
    <property type="match status" value="1"/>
</dbReference>
<dbReference type="SMART" id="SM00850">
    <property type="entry name" value="LytTR"/>
    <property type="match status" value="1"/>
</dbReference>
<dbReference type="RefSeq" id="WP_208177867.1">
    <property type="nucleotide sequence ID" value="NZ_JAGETZ010000015.1"/>
</dbReference>
<comment type="caution">
    <text evidence="4">The sequence shown here is derived from an EMBL/GenBank/DDBJ whole genome shotgun (WGS) entry which is preliminary data.</text>
</comment>
<evidence type="ECO:0000259" key="2">
    <source>
        <dbReference type="PROSITE" id="PS50110"/>
    </source>
</evidence>
<protein>
    <submittedName>
        <fullName evidence="4">Response regulator transcription factor</fullName>
    </submittedName>
</protein>
<dbReference type="InterPro" id="IPR001789">
    <property type="entry name" value="Sig_transdc_resp-reg_receiver"/>
</dbReference>
<dbReference type="Pfam" id="PF00072">
    <property type="entry name" value="Response_reg"/>
    <property type="match status" value="1"/>
</dbReference>
<dbReference type="SMART" id="SM00448">
    <property type="entry name" value="REC"/>
    <property type="match status" value="1"/>
</dbReference>
<dbReference type="Pfam" id="PF04397">
    <property type="entry name" value="LytTR"/>
    <property type="match status" value="1"/>
</dbReference>
<evidence type="ECO:0000259" key="3">
    <source>
        <dbReference type="PROSITE" id="PS50930"/>
    </source>
</evidence>
<keyword evidence="5" id="KW-1185">Reference proteome</keyword>